<feature type="transmembrane region" description="Helical" evidence="6">
    <location>
        <begin position="257"/>
        <end position="275"/>
    </location>
</feature>
<dbReference type="InterPro" id="IPR036259">
    <property type="entry name" value="MFS_trans_sf"/>
</dbReference>
<dbReference type="EMBL" id="RRCN01000001">
    <property type="protein sequence ID" value="RRJ65258.1"/>
    <property type="molecule type" value="Genomic_DNA"/>
</dbReference>
<comment type="caution">
    <text evidence="8">The sequence shown here is derived from an EMBL/GenBank/DDBJ whole genome shotgun (WGS) entry which is preliminary data.</text>
</comment>
<dbReference type="Gene3D" id="1.20.1720.10">
    <property type="entry name" value="Multidrug resistance protein D"/>
    <property type="match status" value="1"/>
</dbReference>
<feature type="transmembrane region" description="Helical" evidence="6">
    <location>
        <begin position="318"/>
        <end position="340"/>
    </location>
</feature>
<sequence>MRKQTEGESAEKLIRILAFTMVLSSMSATMFNIVLPEIKSEFHLSVAQVSWVATIYMLIYAIGSVIYGKLADLFRFKNLITFGLAVFCLGSLAGLAAQAFWMVLAGRILQAAGAAVIPAAAMIIPVRHFPPERRGYALGITATGLAVGGAIGPVVSALIVSLVDWRWLFCIPMLMLVTLPFYRRYLSEQAPKYAKVDWLGAGLLGGAVALLLLGVTYGRMTFYLGSLLLFLLFVIRNRTAAHPFADPQLFRNRSYSLGLLMSILAMGLGYALPFLTPQLLADVNGLASGWIGFAMVPGAAVSALLGRTGGKLADAKGNPFVFCTASLLLLVCFTLISIFAGAAVPIIAVLLIFGNVGQMFMQIALTGTISRTLTKEQTGVGMGLLSMSNFLSGAVAASVYSKAVDQGGSVHWNPLNPFVNSGVYSNIYLILAALVVMMVLFYYFYFLRNERSRKKIKNLNFSSFRANK</sequence>
<evidence type="ECO:0000259" key="7">
    <source>
        <dbReference type="PROSITE" id="PS50850"/>
    </source>
</evidence>
<evidence type="ECO:0000256" key="6">
    <source>
        <dbReference type="SAM" id="Phobius"/>
    </source>
</evidence>
<dbReference type="PANTHER" id="PTHR42718">
    <property type="entry name" value="MAJOR FACILITATOR SUPERFAMILY MULTIDRUG TRANSPORTER MFSC"/>
    <property type="match status" value="1"/>
</dbReference>
<gene>
    <name evidence="8" type="ORF">EHV15_21850</name>
</gene>
<dbReference type="Pfam" id="PF07690">
    <property type="entry name" value="MFS_1"/>
    <property type="match status" value="1"/>
</dbReference>
<evidence type="ECO:0000313" key="8">
    <source>
        <dbReference type="EMBL" id="RRJ65258.1"/>
    </source>
</evidence>
<keyword evidence="4 6" id="KW-1133">Transmembrane helix</keyword>
<protein>
    <submittedName>
        <fullName evidence="8">MFS transporter</fullName>
    </submittedName>
</protein>
<dbReference type="CDD" id="cd17321">
    <property type="entry name" value="MFS_MMR_MDR_like"/>
    <property type="match status" value="1"/>
</dbReference>
<dbReference type="Gene3D" id="1.20.1250.20">
    <property type="entry name" value="MFS general substrate transporter like domains"/>
    <property type="match status" value="1"/>
</dbReference>
<feature type="transmembrane region" description="Helical" evidence="6">
    <location>
        <begin position="12"/>
        <end position="34"/>
    </location>
</feature>
<keyword evidence="9" id="KW-1185">Reference proteome</keyword>
<comment type="subcellular location">
    <subcellularLocation>
        <location evidence="1">Cell membrane</location>
        <topology evidence="1">Multi-pass membrane protein</topology>
    </subcellularLocation>
</comment>
<dbReference type="SUPFAM" id="SSF103473">
    <property type="entry name" value="MFS general substrate transporter"/>
    <property type="match status" value="1"/>
</dbReference>
<dbReference type="PROSITE" id="PS50850">
    <property type="entry name" value="MFS"/>
    <property type="match status" value="1"/>
</dbReference>
<feature type="transmembrane region" description="Helical" evidence="6">
    <location>
        <begin position="220"/>
        <end position="236"/>
    </location>
</feature>
<evidence type="ECO:0000256" key="4">
    <source>
        <dbReference type="ARBA" id="ARBA00022989"/>
    </source>
</evidence>
<feature type="transmembrane region" description="Helical" evidence="6">
    <location>
        <begin position="165"/>
        <end position="182"/>
    </location>
</feature>
<evidence type="ECO:0000256" key="3">
    <source>
        <dbReference type="ARBA" id="ARBA00022692"/>
    </source>
</evidence>
<keyword evidence="5 6" id="KW-0472">Membrane</keyword>
<dbReference type="PRINTS" id="PR01036">
    <property type="entry name" value="TCRTETB"/>
</dbReference>
<organism evidence="8 9">
    <name type="scientific">Paenibacillus oralis</name>
    <dbReference type="NCBI Taxonomy" id="2490856"/>
    <lineage>
        <taxon>Bacteria</taxon>
        <taxon>Bacillati</taxon>
        <taxon>Bacillota</taxon>
        <taxon>Bacilli</taxon>
        <taxon>Bacillales</taxon>
        <taxon>Paenibacillaceae</taxon>
        <taxon>Paenibacillus</taxon>
    </lineage>
</organism>
<feature type="transmembrane region" description="Helical" evidence="6">
    <location>
        <begin position="379"/>
        <end position="403"/>
    </location>
</feature>
<keyword evidence="3 6" id="KW-0812">Transmembrane</keyword>
<feature type="transmembrane region" description="Helical" evidence="6">
    <location>
        <begin position="346"/>
        <end position="367"/>
    </location>
</feature>
<dbReference type="InterPro" id="IPR020846">
    <property type="entry name" value="MFS_dom"/>
</dbReference>
<dbReference type="InterPro" id="IPR011701">
    <property type="entry name" value="MFS"/>
</dbReference>
<feature type="transmembrane region" description="Helical" evidence="6">
    <location>
        <begin position="79"/>
        <end position="101"/>
    </location>
</feature>
<accession>A0A3P3U6L0</accession>
<feature type="transmembrane region" description="Helical" evidence="6">
    <location>
        <begin position="136"/>
        <end position="159"/>
    </location>
</feature>
<dbReference type="GO" id="GO:0005886">
    <property type="term" value="C:plasma membrane"/>
    <property type="evidence" value="ECO:0007669"/>
    <property type="project" value="UniProtKB-SubCell"/>
</dbReference>
<proteinExistence type="predicted"/>
<keyword evidence="2" id="KW-0813">Transport</keyword>
<dbReference type="GO" id="GO:0022857">
    <property type="term" value="F:transmembrane transporter activity"/>
    <property type="evidence" value="ECO:0007669"/>
    <property type="project" value="InterPro"/>
</dbReference>
<dbReference type="PANTHER" id="PTHR42718:SF9">
    <property type="entry name" value="MAJOR FACILITATOR SUPERFAMILY MULTIDRUG TRANSPORTER MFSC"/>
    <property type="match status" value="1"/>
</dbReference>
<dbReference type="Proteomes" id="UP000267017">
    <property type="component" value="Unassembled WGS sequence"/>
</dbReference>
<dbReference type="RefSeq" id="WP_128633070.1">
    <property type="nucleotide sequence ID" value="NZ_RRCN01000001.1"/>
</dbReference>
<feature type="transmembrane region" description="Helical" evidence="6">
    <location>
        <begin position="194"/>
        <end position="214"/>
    </location>
</feature>
<feature type="transmembrane region" description="Helical" evidence="6">
    <location>
        <begin position="107"/>
        <end position="124"/>
    </location>
</feature>
<dbReference type="OrthoDB" id="2403626at2"/>
<feature type="transmembrane region" description="Helical" evidence="6">
    <location>
        <begin position="423"/>
        <end position="447"/>
    </location>
</feature>
<name>A0A3P3U6L0_9BACL</name>
<reference evidence="8 9" key="1">
    <citation type="submission" date="2018-11" db="EMBL/GenBank/DDBJ databases">
        <title>Genome sequencing of Paenibacillus sp. KCOM 3021 (= ChDC PVNT-B20).</title>
        <authorList>
            <person name="Kook J.-K."/>
            <person name="Park S.-N."/>
            <person name="Lim Y.K."/>
        </authorList>
    </citation>
    <scope>NUCLEOTIDE SEQUENCE [LARGE SCALE GENOMIC DNA]</scope>
    <source>
        <strain evidence="8 9">KCOM 3021</strain>
    </source>
</reference>
<feature type="transmembrane region" description="Helical" evidence="6">
    <location>
        <begin position="287"/>
        <end position="306"/>
    </location>
</feature>
<feature type="domain" description="Major facilitator superfamily (MFS) profile" evidence="7">
    <location>
        <begin position="13"/>
        <end position="450"/>
    </location>
</feature>
<evidence type="ECO:0000256" key="5">
    <source>
        <dbReference type="ARBA" id="ARBA00023136"/>
    </source>
</evidence>
<dbReference type="AlphaFoldDB" id="A0A3P3U6L0"/>
<evidence type="ECO:0000313" key="9">
    <source>
        <dbReference type="Proteomes" id="UP000267017"/>
    </source>
</evidence>
<feature type="transmembrane region" description="Helical" evidence="6">
    <location>
        <begin position="46"/>
        <end position="67"/>
    </location>
</feature>
<evidence type="ECO:0000256" key="2">
    <source>
        <dbReference type="ARBA" id="ARBA00022448"/>
    </source>
</evidence>
<evidence type="ECO:0000256" key="1">
    <source>
        <dbReference type="ARBA" id="ARBA00004651"/>
    </source>
</evidence>